<protein>
    <submittedName>
        <fullName evidence="1">Uncharacterized protein</fullName>
    </submittedName>
</protein>
<reference evidence="1" key="1">
    <citation type="journal article" date="2019" name="bioRxiv">
        <title>The Genome of the Zebra Mussel, Dreissena polymorpha: A Resource for Invasive Species Research.</title>
        <authorList>
            <person name="McCartney M.A."/>
            <person name="Auch B."/>
            <person name="Kono T."/>
            <person name="Mallez S."/>
            <person name="Zhang Y."/>
            <person name="Obille A."/>
            <person name="Becker A."/>
            <person name="Abrahante J.E."/>
            <person name="Garbe J."/>
            <person name="Badalamenti J.P."/>
            <person name="Herman A."/>
            <person name="Mangelson H."/>
            <person name="Liachko I."/>
            <person name="Sullivan S."/>
            <person name="Sone E.D."/>
            <person name="Koren S."/>
            <person name="Silverstein K.A.T."/>
            <person name="Beckman K.B."/>
            <person name="Gohl D.M."/>
        </authorList>
    </citation>
    <scope>NUCLEOTIDE SEQUENCE</scope>
    <source>
        <strain evidence="1">Duluth1</strain>
        <tissue evidence="1">Whole animal</tissue>
    </source>
</reference>
<keyword evidence="2" id="KW-1185">Reference proteome</keyword>
<dbReference type="EMBL" id="JAIWYP010000016">
    <property type="protein sequence ID" value="KAH3698290.1"/>
    <property type="molecule type" value="Genomic_DNA"/>
</dbReference>
<evidence type="ECO:0000313" key="2">
    <source>
        <dbReference type="Proteomes" id="UP000828390"/>
    </source>
</evidence>
<sequence length="92" mass="10829">MSLPTLGIEEWWSWMVIRIFPKKKFKKDGEEQKSRTDANLNPKEVTQLSIEKYCVACVSEVFLHDLQQRFVKVESSQNLPWSIMTSAFETFL</sequence>
<proteinExistence type="predicted"/>
<evidence type="ECO:0000313" key="1">
    <source>
        <dbReference type="EMBL" id="KAH3698290.1"/>
    </source>
</evidence>
<accession>A0A9D4BJR4</accession>
<reference evidence="1" key="2">
    <citation type="submission" date="2020-11" db="EMBL/GenBank/DDBJ databases">
        <authorList>
            <person name="McCartney M.A."/>
            <person name="Auch B."/>
            <person name="Kono T."/>
            <person name="Mallez S."/>
            <person name="Becker A."/>
            <person name="Gohl D.M."/>
            <person name="Silverstein K.A.T."/>
            <person name="Koren S."/>
            <person name="Bechman K.B."/>
            <person name="Herman A."/>
            <person name="Abrahante J.E."/>
            <person name="Garbe J."/>
        </authorList>
    </citation>
    <scope>NUCLEOTIDE SEQUENCE</scope>
    <source>
        <strain evidence="1">Duluth1</strain>
        <tissue evidence="1">Whole animal</tissue>
    </source>
</reference>
<dbReference type="AlphaFoldDB" id="A0A9D4BJR4"/>
<organism evidence="1 2">
    <name type="scientific">Dreissena polymorpha</name>
    <name type="common">Zebra mussel</name>
    <name type="synonym">Mytilus polymorpha</name>
    <dbReference type="NCBI Taxonomy" id="45954"/>
    <lineage>
        <taxon>Eukaryota</taxon>
        <taxon>Metazoa</taxon>
        <taxon>Spiralia</taxon>
        <taxon>Lophotrochozoa</taxon>
        <taxon>Mollusca</taxon>
        <taxon>Bivalvia</taxon>
        <taxon>Autobranchia</taxon>
        <taxon>Heteroconchia</taxon>
        <taxon>Euheterodonta</taxon>
        <taxon>Imparidentia</taxon>
        <taxon>Neoheterodontei</taxon>
        <taxon>Myida</taxon>
        <taxon>Dreissenoidea</taxon>
        <taxon>Dreissenidae</taxon>
        <taxon>Dreissena</taxon>
    </lineage>
</organism>
<dbReference type="Proteomes" id="UP000828390">
    <property type="component" value="Unassembled WGS sequence"/>
</dbReference>
<gene>
    <name evidence="1" type="ORF">DPMN_085809</name>
</gene>
<comment type="caution">
    <text evidence="1">The sequence shown here is derived from an EMBL/GenBank/DDBJ whole genome shotgun (WGS) entry which is preliminary data.</text>
</comment>
<name>A0A9D4BJR4_DREPO</name>